<dbReference type="InterPro" id="IPR008974">
    <property type="entry name" value="TRAF-like"/>
</dbReference>
<evidence type="ECO:0000256" key="8">
    <source>
        <dbReference type="ARBA" id="ARBA00022807"/>
    </source>
</evidence>
<evidence type="ECO:0000259" key="11">
    <source>
        <dbReference type="PROSITE" id="PS50235"/>
    </source>
</evidence>
<reference evidence="12 13" key="1">
    <citation type="submission" date="2018-06" db="EMBL/GenBank/DDBJ databases">
        <title>A transcriptomic atlas of mushroom development highlights an independent origin of complex multicellularity.</title>
        <authorList>
            <consortium name="DOE Joint Genome Institute"/>
            <person name="Krizsan K."/>
            <person name="Almasi E."/>
            <person name="Merenyi Z."/>
            <person name="Sahu N."/>
            <person name="Viragh M."/>
            <person name="Koszo T."/>
            <person name="Mondo S."/>
            <person name="Kiss B."/>
            <person name="Balint B."/>
            <person name="Kues U."/>
            <person name="Barry K."/>
            <person name="Hegedus J.C."/>
            <person name="Henrissat B."/>
            <person name="Johnson J."/>
            <person name="Lipzen A."/>
            <person name="Ohm R."/>
            <person name="Nagy I."/>
            <person name="Pangilinan J."/>
            <person name="Yan J."/>
            <person name="Xiong Y."/>
            <person name="Grigoriev I.V."/>
            <person name="Hibbett D.S."/>
            <person name="Nagy L.G."/>
        </authorList>
    </citation>
    <scope>NUCLEOTIDE SEQUENCE [LARGE SCALE GENOMIC DNA]</scope>
    <source>
        <strain evidence="12 13">SZMC22713</strain>
    </source>
</reference>
<evidence type="ECO:0000256" key="4">
    <source>
        <dbReference type="ARBA" id="ARBA00012759"/>
    </source>
</evidence>
<dbReference type="STRING" id="50990.A0A4Y7QBA2"/>
<evidence type="ECO:0000256" key="6">
    <source>
        <dbReference type="ARBA" id="ARBA00022786"/>
    </source>
</evidence>
<dbReference type="SUPFAM" id="SSF54001">
    <property type="entry name" value="Cysteine proteinases"/>
    <property type="match status" value="1"/>
</dbReference>
<dbReference type="InterPro" id="IPR018200">
    <property type="entry name" value="USP_CS"/>
</dbReference>
<dbReference type="InterPro" id="IPR050164">
    <property type="entry name" value="Peptidase_C19"/>
</dbReference>
<organism evidence="12 13">
    <name type="scientific">Rickenella mellea</name>
    <dbReference type="NCBI Taxonomy" id="50990"/>
    <lineage>
        <taxon>Eukaryota</taxon>
        <taxon>Fungi</taxon>
        <taxon>Dikarya</taxon>
        <taxon>Basidiomycota</taxon>
        <taxon>Agaricomycotina</taxon>
        <taxon>Agaricomycetes</taxon>
        <taxon>Hymenochaetales</taxon>
        <taxon>Rickenellaceae</taxon>
        <taxon>Rickenella</taxon>
    </lineage>
</organism>
<proteinExistence type="inferred from homology"/>
<dbReference type="FunFam" id="2.60.210.10:FF:000011">
    <property type="entry name" value="Ubiquitin carboxyl-terminal hydrolase 7"/>
    <property type="match status" value="1"/>
</dbReference>
<evidence type="ECO:0000313" key="12">
    <source>
        <dbReference type="EMBL" id="TDL24725.1"/>
    </source>
</evidence>
<evidence type="ECO:0000256" key="9">
    <source>
        <dbReference type="ARBA" id="ARBA00023242"/>
    </source>
</evidence>
<evidence type="ECO:0000259" key="10">
    <source>
        <dbReference type="PROSITE" id="PS50144"/>
    </source>
</evidence>
<dbReference type="GO" id="GO:0006508">
    <property type="term" value="P:proteolysis"/>
    <property type="evidence" value="ECO:0007669"/>
    <property type="project" value="UniProtKB-KW"/>
</dbReference>
<dbReference type="PROSITE" id="PS50235">
    <property type="entry name" value="USP_3"/>
    <property type="match status" value="1"/>
</dbReference>
<dbReference type="GO" id="GO:0140492">
    <property type="term" value="F:metal-dependent deubiquitinase activity"/>
    <property type="evidence" value="ECO:0007669"/>
    <property type="project" value="UniProtKB-ARBA"/>
</dbReference>
<protein>
    <recommendedName>
        <fullName evidence="4">ubiquitinyl hydrolase 1</fullName>
        <ecNumber evidence="4">3.4.19.12</ecNumber>
    </recommendedName>
</protein>
<dbReference type="EC" id="3.4.19.12" evidence="4"/>
<evidence type="ECO:0000313" key="13">
    <source>
        <dbReference type="Proteomes" id="UP000294933"/>
    </source>
</evidence>
<comment type="similarity">
    <text evidence="3">Belongs to the peptidase C19 family.</text>
</comment>
<dbReference type="PROSITE" id="PS00972">
    <property type="entry name" value="USP_1"/>
    <property type="match status" value="1"/>
</dbReference>
<keyword evidence="8" id="KW-0788">Thiol protease</keyword>
<dbReference type="CDD" id="cd02659">
    <property type="entry name" value="peptidase_C19C"/>
    <property type="match status" value="1"/>
</dbReference>
<dbReference type="InterPro" id="IPR038765">
    <property type="entry name" value="Papain-like_cys_pep_sf"/>
</dbReference>
<evidence type="ECO:0000256" key="2">
    <source>
        <dbReference type="ARBA" id="ARBA00004123"/>
    </source>
</evidence>
<sequence length="1103" mass="127060">MDVLDDKLHPQPVMEIDEPVSVRDHDAFAAKNMPDLGHDVKDTKVFTWRLNNWRKLEKKITSPEFECGGHRWRILLFPFGNSNAPPNDTVSVYLDYADPKRAPEGWHACAQFALVISNPHDPTIYTVSHAHHRFIFEECDWGFTRFSELRKLFHVQEGHTRPTIEDESADVTVFVRVLKDPTGVLWHNFVNYDSKKETGYVGMKNQGATCYMNSLLQSLYCTRYFRKAVYQIPTEDDHPTESVALALQRVFYHLQTSDQPVGTTELTKSFGWKSLDSFLQHDVQEFNRVLQDKLESKMKGTKADGAITKLFVGKMKSFIKCVNVDYESARTEEFNDIQLNVKGMKNLRDSFRDYVAVETLDGDNKYQAEGYGLQDAKKGIVFQSFPPVLHLQLKRFEYDIQRDAMVKINDRHEFPFEIDLSEFLDESSDKSQSWLYKLHGVLVHSGDLHGGHYFALIKPDRETRWLKFDDDRVTPVTDREVLEENYGGEVMNGVTQPAQRNQVRAMKRFTNAYMLVYVRDTAIDEVLAPFTEEDTPPHLKRRLDEERLQIEARKRERDEQHLFLTAKLITDETFQHHQGFDLASFDEKNWPPSELPTFRVLKQETYSVFKGRVASHFNYQDSQFRLWVLVNRQNKTVRPDTHIPENEATLTMDVIRNNMAARQSDLRLYVDVITDPSKPDLAPGSIMIFLKHFDTSRQSLLGVGKTYVLRNSKVGDLAHFINERMRWPTGTPLKLFEEIKPGMIELMKPKMTFAQSEIQDGDVICFQVEMSEKETHDLDAQGLFSNPIQFYDFLQNRVLILFRPKNEEPDENLYPEFELTLSKKMNYDHMAAKVADYLKHDPIKLRFTTTHAANGQPKAVLKRSLNQSIQEIMSPPYVSPTTTIILYERLDVSIVELETKRSLRIIWTGVHNKEESSHPFLLPKTSMVHDLADHLAKKVTLTPGGTGKIRVFEVSKDGKNQKEFTGSEMIGNIPDPVELYAEEVPTEELEADDADKVISVFHFSKDVSRTHGVPFKFVVKPGEKFAETKKRLQARIGVSDKDIAKYRFALIQVATFKQPSYIEDDDTIYDHKFAPEDCLGLDHVDKSGKTRAGAGEKAIVIKG</sequence>
<dbReference type="GO" id="GO:0004843">
    <property type="term" value="F:cysteine-type deubiquitinase activity"/>
    <property type="evidence" value="ECO:0007669"/>
    <property type="project" value="UniProtKB-EC"/>
</dbReference>
<dbReference type="InterPro" id="IPR029346">
    <property type="entry name" value="USP_C"/>
</dbReference>
<dbReference type="InterPro" id="IPR024729">
    <property type="entry name" value="USP7_ICP0-binding_dom"/>
</dbReference>
<gene>
    <name evidence="12" type="ORF">BD410DRAFT_785423</name>
</gene>
<dbReference type="AlphaFoldDB" id="A0A4Y7QBA2"/>
<dbReference type="SUPFAM" id="SSF49599">
    <property type="entry name" value="TRAF domain-like"/>
    <property type="match status" value="1"/>
</dbReference>
<dbReference type="PANTHER" id="PTHR24006">
    <property type="entry name" value="UBIQUITIN CARBOXYL-TERMINAL HYDROLASE"/>
    <property type="match status" value="1"/>
</dbReference>
<keyword evidence="7" id="KW-0378">Hydrolase</keyword>
<keyword evidence="9" id="KW-0539">Nucleus</keyword>
<dbReference type="Pfam" id="PF00443">
    <property type="entry name" value="UCH"/>
    <property type="match status" value="1"/>
</dbReference>
<dbReference type="GO" id="GO:0005829">
    <property type="term" value="C:cytosol"/>
    <property type="evidence" value="ECO:0007669"/>
    <property type="project" value="TreeGrafter"/>
</dbReference>
<dbReference type="Pfam" id="PF14533">
    <property type="entry name" value="USP7_C2"/>
    <property type="match status" value="1"/>
</dbReference>
<dbReference type="Pfam" id="PF12436">
    <property type="entry name" value="USP7_ICP0_bdg"/>
    <property type="match status" value="1"/>
</dbReference>
<dbReference type="GO" id="GO:0005634">
    <property type="term" value="C:nucleus"/>
    <property type="evidence" value="ECO:0007669"/>
    <property type="project" value="UniProtKB-SubCell"/>
</dbReference>
<dbReference type="OrthoDB" id="289038at2759"/>
<comment type="subcellular location">
    <subcellularLocation>
        <location evidence="2">Nucleus</location>
    </subcellularLocation>
</comment>
<dbReference type="Gene3D" id="3.10.20.90">
    <property type="entry name" value="Phosphatidylinositol 3-kinase Catalytic Subunit, Chain A, domain 1"/>
    <property type="match status" value="2"/>
</dbReference>
<evidence type="ECO:0000256" key="1">
    <source>
        <dbReference type="ARBA" id="ARBA00000707"/>
    </source>
</evidence>
<dbReference type="InterPro" id="IPR002083">
    <property type="entry name" value="MATH/TRAF_dom"/>
</dbReference>
<dbReference type="GO" id="GO:0016579">
    <property type="term" value="P:protein deubiquitination"/>
    <property type="evidence" value="ECO:0007669"/>
    <property type="project" value="InterPro"/>
</dbReference>
<dbReference type="FunFam" id="3.10.20.90:FF:000215">
    <property type="entry name" value="Ubiquitin carboxyl-terminal hydrolase 7, variant"/>
    <property type="match status" value="1"/>
</dbReference>
<dbReference type="VEuPathDB" id="FungiDB:BD410DRAFT_785423"/>
<dbReference type="EMBL" id="ML170165">
    <property type="protein sequence ID" value="TDL24725.1"/>
    <property type="molecule type" value="Genomic_DNA"/>
</dbReference>
<evidence type="ECO:0000256" key="5">
    <source>
        <dbReference type="ARBA" id="ARBA00022670"/>
    </source>
</evidence>
<dbReference type="Gene3D" id="3.90.70.10">
    <property type="entry name" value="Cysteine proteinases"/>
    <property type="match status" value="1"/>
</dbReference>
<evidence type="ECO:0000256" key="7">
    <source>
        <dbReference type="ARBA" id="ARBA00022801"/>
    </source>
</evidence>
<feature type="domain" description="USP" evidence="11">
    <location>
        <begin position="201"/>
        <end position="520"/>
    </location>
</feature>
<keyword evidence="6" id="KW-0833">Ubl conjugation pathway</keyword>
<dbReference type="SMART" id="SM00061">
    <property type="entry name" value="MATH"/>
    <property type="match status" value="1"/>
</dbReference>
<dbReference type="PROSITE" id="PS50144">
    <property type="entry name" value="MATH"/>
    <property type="match status" value="1"/>
</dbReference>
<dbReference type="Proteomes" id="UP000294933">
    <property type="component" value="Unassembled WGS sequence"/>
</dbReference>
<feature type="domain" description="MATH" evidence="10">
    <location>
        <begin position="43"/>
        <end position="175"/>
    </location>
</feature>
<dbReference type="FunFam" id="3.90.70.10:FF:000005">
    <property type="entry name" value="Ubiquitin carboxyl-terminal hydrolase 7"/>
    <property type="match status" value="1"/>
</dbReference>
<accession>A0A4Y7QBA2</accession>
<dbReference type="Pfam" id="PF22486">
    <property type="entry name" value="MATH_2"/>
    <property type="match status" value="1"/>
</dbReference>
<dbReference type="InterPro" id="IPR028889">
    <property type="entry name" value="USP"/>
</dbReference>
<comment type="catalytic activity">
    <reaction evidence="1">
        <text>Thiol-dependent hydrolysis of ester, thioester, amide, peptide and isopeptide bonds formed by the C-terminal Gly of ubiquitin (a 76-residue protein attached to proteins as an intracellular targeting signal).</text>
        <dbReference type="EC" id="3.4.19.12"/>
    </reaction>
</comment>
<evidence type="ECO:0000256" key="3">
    <source>
        <dbReference type="ARBA" id="ARBA00009085"/>
    </source>
</evidence>
<dbReference type="Gene3D" id="2.60.210.10">
    <property type="entry name" value="Apoptosis, Tumor Necrosis Factor Receptor Associated Protein 2, Chain A"/>
    <property type="match status" value="1"/>
</dbReference>
<dbReference type="InterPro" id="IPR001394">
    <property type="entry name" value="Peptidase_C19_UCH"/>
</dbReference>
<keyword evidence="13" id="KW-1185">Reference proteome</keyword>
<dbReference type="PROSITE" id="PS00973">
    <property type="entry name" value="USP_2"/>
    <property type="match status" value="1"/>
</dbReference>
<dbReference type="PANTHER" id="PTHR24006:SF644">
    <property type="entry name" value="UBIQUITIN CARBOXYL-TERMINAL HYDROLASE 7"/>
    <property type="match status" value="1"/>
</dbReference>
<name>A0A4Y7QBA2_9AGAM</name>
<keyword evidence="5" id="KW-0645">Protease</keyword>
<dbReference type="GO" id="GO:0031647">
    <property type="term" value="P:regulation of protein stability"/>
    <property type="evidence" value="ECO:0007669"/>
    <property type="project" value="TreeGrafter"/>
</dbReference>